<evidence type="ECO:0000256" key="4">
    <source>
        <dbReference type="PROSITE-ProRule" id="PRU00134"/>
    </source>
</evidence>
<sequence>MQDTTLDLHDISALLNYERASTEPRFRGAKLREVAVNAPFRTVAILLSEWSEPRENKVGYAFDIPKTRPHAGELERDVPSNMLPQPVPPALKALSTRELETIYWQARGHDGCFKSVALLQHFLDLFPYDQPIRIRRGDGTTILTHAWHRVIMEFILEGPKFLSLSAVLPSGISYISGESPTLLHAVMGFAMDDGAGSVLDLSSMQFGEAGRGDGGRATFTLESMGKFHERTGRICRGYDGSKVKVSDRVGPGADDDWLMEVALTAKQRWEKRKEAPWCGFCGAPGASLRRCAACREVHYCDAEHQRADWAFHKKFCSGKK</sequence>
<evidence type="ECO:0000259" key="5">
    <source>
        <dbReference type="PROSITE" id="PS50865"/>
    </source>
</evidence>
<dbReference type="SUPFAM" id="SSF144232">
    <property type="entry name" value="HIT/MYND zinc finger-like"/>
    <property type="match status" value="1"/>
</dbReference>
<evidence type="ECO:0000256" key="3">
    <source>
        <dbReference type="ARBA" id="ARBA00022833"/>
    </source>
</evidence>
<dbReference type="Proteomes" id="UP000027195">
    <property type="component" value="Unassembled WGS sequence"/>
</dbReference>
<dbReference type="STRING" id="930990.A0A067M2K0"/>
<keyword evidence="3" id="KW-0862">Zinc</keyword>
<evidence type="ECO:0000256" key="1">
    <source>
        <dbReference type="ARBA" id="ARBA00022723"/>
    </source>
</evidence>
<reference evidence="7" key="1">
    <citation type="journal article" date="2014" name="Proc. Natl. Acad. Sci. U.S.A.">
        <title>Extensive sampling of basidiomycete genomes demonstrates inadequacy of the white-rot/brown-rot paradigm for wood decay fungi.</title>
        <authorList>
            <person name="Riley R."/>
            <person name="Salamov A.A."/>
            <person name="Brown D.W."/>
            <person name="Nagy L.G."/>
            <person name="Floudas D."/>
            <person name="Held B.W."/>
            <person name="Levasseur A."/>
            <person name="Lombard V."/>
            <person name="Morin E."/>
            <person name="Otillar R."/>
            <person name="Lindquist E.A."/>
            <person name="Sun H."/>
            <person name="LaButti K.M."/>
            <person name="Schmutz J."/>
            <person name="Jabbour D."/>
            <person name="Luo H."/>
            <person name="Baker S.E."/>
            <person name="Pisabarro A.G."/>
            <person name="Walton J.D."/>
            <person name="Blanchette R.A."/>
            <person name="Henrissat B."/>
            <person name="Martin F."/>
            <person name="Cullen D."/>
            <person name="Hibbett D.S."/>
            <person name="Grigoriev I.V."/>
        </authorList>
    </citation>
    <scope>NUCLEOTIDE SEQUENCE [LARGE SCALE GENOMIC DNA]</scope>
    <source>
        <strain evidence="7">FD-172 SS1</strain>
    </source>
</reference>
<dbReference type="AlphaFoldDB" id="A0A067M2K0"/>
<dbReference type="PROSITE" id="PS50865">
    <property type="entry name" value="ZF_MYND_2"/>
    <property type="match status" value="1"/>
</dbReference>
<protein>
    <recommendedName>
        <fullName evidence="5">MYND-type domain-containing protein</fullName>
    </recommendedName>
</protein>
<dbReference type="Pfam" id="PF01753">
    <property type="entry name" value="zf-MYND"/>
    <property type="match status" value="1"/>
</dbReference>
<feature type="domain" description="MYND-type" evidence="5">
    <location>
        <begin position="278"/>
        <end position="316"/>
    </location>
</feature>
<organism evidence="6 7">
    <name type="scientific">Botryobasidium botryosum (strain FD-172 SS1)</name>
    <dbReference type="NCBI Taxonomy" id="930990"/>
    <lineage>
        <taxon>Eukaryota</taxon>
        <taxon>Fungi</taxon>
        <taxon>Dikarya</taxon>
        <taxon>Basidiomycota</taxon>
        <taxon>Agaricomycotina</taxon>
        <taxon>Agaricomycetes</taxon>
        <taxon>Cantharellales</taxon>
        <taxon>Botryobasidiaceae</taxon>
        <taxon>Botryobasidium</taxon>
    </lineage>
</organism>
<dbReference type="InterPro" id="IPR002893">
    <property type="entry name" value="Znf_MYND"/>
</dbReference>
<evidence type="ECO:0000256" key="2">
    <source>
        <dbReference type="ARBA" id="ARBA00022771"/>
    </source>
</evidence>
<dbReference type="GO" id="GO:0008270">
    <property type="term" value="F:zinc ion binding"/>
    <property type="evidence" value="ECO:0007669"/>
    <property type="project" value="UniProtKB-KW"/>
</dbReference>
<dbReference type="Gene3D" id="6.10.140.2220">
    <property type="match status" value="1"/>
</dbReference>
<dbReference type="PROSITE" id="PS01360">
    <property type="entry name" value="ZF_MYND_1"/>
    <property type="match status" value="1"/>
</dbReference>
<evidence type="ECO:0000313" key="7">
    <source>
        <dbReference type="Proteomes" id="UP000027195"/>
    </source>
</evidence>
<evidence type="ECO:0000313" key="6">
    <source>
        <dbReference type="EMBL" id="KDQ06107.1"/>
    </source>
</evidence>
<keyword evidence="2 4" id="KW-0863">Zinc-finger</keyword>
<dbReference type="InParanoid" id="A0A067M2K0"/>
<proteinExistence type="predicted"/>
<dbReference type="EMBL" id="KL198155">
    <property type="protein sequence ID" value="KDQ06107.1"/>
    <property type="molecule type" value="Genomic_DNA"/>
</dbReference>
<dbReference type="HOGENOM" id="CLU_855604_0_0_1"/>
<keyword evidence="7" id="KW-1185">Reference proteome</keyword>
<accession>A0A067M2K0</accession>
<keyword evidence="1" id="KW-0479">Metal-binding</keyword>
<gene>
    <name evidence="6" type="ORF">BOTBODRAFT_71096</name>
</gene>
<name>A0A067M2K0_BOTB1</name>
<dbReference type="OrthoDB" id="432970at2759"/>